<feature type="compositionally biased region" description="Polar residues" evidence="3">
    <location>
        <begin position="550"/>
        <end position="575"/>
    </location>
</feature>
<dbReference type="CDD" id="cd07323">
    <property type="entry name" value="LAM"/>
    <property type="match status" value="1"/>
</dbReference>
<dbReference type="Proteomes" id="UP000044602">
    <property type="component" value="Unassembled WGS sequence"/>
</dbReference>
<dbReference type="PANTHER" id="PTHR22792:SF132">
    <property type="entry name" value="LA-RELATED PROTEIN 1"/>
    <property type="match status" value="1"/>
</dbReference>
<dbReference type="InterPro" id="IPR006630">
    <property type="entry name" value="La_HTH"/>
</dbReference>
<evidence type="ECO:0000259" key="4">
    <source>
        <dbReference type="PROSITE" id="PS50961"/>
    </source>
</evidence>
<dbReference type="InterPro" id="IPR036388">
    <property type="entry name" value="WH-like_DNA-bd_sf"/>
</dbReference>
<sequence length="813" mass="86188">MSFDANTGHSQSTVAMATSSSFSYAQAAKGQAPNVTSATPTQSASAPEDRISDIKDTTKNQSAADEQSPKSNDASTKDRRGEEASAAEQTDSAPAQESTPASTAPTDTGSASAPAVNGTGRDDDETNTETSHYRSDKSAARSSSSSTRVTDENDGKKGQRKGRKSKAATNGEADKNKDKEAEKEKEQPKIELTEAPMPSVNIWTQRKEAQDARVKPSSAPAGAQTTAAKADGSVASSETWGNSQDSKRKSKLADSVDSSSTTGAAQSGAANGVKQPRKAAEDVRTEGETSRRNGARGSRAGDKADALPPVGDATFWPTPETAIKDDKRKPAEKTERTEQPEAHDDSAGQKSREKKQWSRMDFVPTVNFETPVPAMRGSRGGGRNGRGGRDVSTRGGGNATSAGAAERSSEAPAGNAVKGGSDQREKSKDGAAPSRPTSVPPSTTRHTEATRTRESRKNASRPKDAGASEHTGPRGDGRGERGGRGGYRGRGGHQSVPPHNQQASFNANAGAFAAQPVPSRHQQFTSPPLPQGNSFPQSFGSARPSGRGGNRQSTASNYSHRANGNGNRPRPISTSGNMGYTWDSYPNMPMTAPVYPPQQAFDFHVKPVLTQQVDFYFSLENLCKDLHLRKNMDSQGFVALSLIHGFQRVFQLCGPNLHLLRAAVAESTTIDYVVGKDGLERVRARDHWQKFVLPTDQRSEAAQTDGPESFHSYSLDQQAIRDPAATDYPLGSPPLYVNGINGHGYDGLPLMNGVYHGEANGQLSATVPDFQPSSAFADQQQEQVNGDVNGTTPAAQAQVNGTHGESQVEALQS</sequence>
<organism evidence="5 6">
    <name type="scientific">Verticillium longisporum</name>
    <name type="common">Verticillium dahliae var. longisporum</name>
    <dbReference type="NCBI Taxonomy" id="100787"/>
    <lineage>
        <taxon>Eukaryota</taxon>
        <taxon>Fungi</taxon>
        <taxon>Dikarya</taxon>
        <taxon>Ascomycota</taxon>
        <taxon>Pezizomycotina</taxon>
        <taxon>Sordariomycetes</taxon>
        <taxon>Hypocreomycetidae</taxon>
        <taxon>Glomerellales</taxon>
        <taxon>Plectosphaerellaceae</taxon>
        <taxon>Verticillium</taxon>
    </lineage>
</organism>
<keyword evidence="1 2" id="KW-0694">RNA-binding</keyword>
<dbReference type="SMART" id="SM00715">
    <property type="entry name" value="LA"/>
    <property type="match status" value="1"/>
</dbReference>
<feature type="region of interest" description="Disordered" evidence="3">
    <location>
        <begin position="515"/>
        <end position="575"/>
    </location>
</feature>
<proteinExistence type="predicted"/>
<dbReference type="PANTHER" id="PTHR22792">
    <property type="entry name" value="LUPUS LA PROTEIN-RELATED"/>
    <property type="match status" value="1"/>
</dbReference>
<reference evidence="5 6" key="1">
    <citation type="submission" date="2015-05" db="EMBL/GenBank/DDBJ databases">
        <authorList>
            <person name="Wang D.B."/>
            <person name="Wang M."/>
        </authorList>
    </citation>
    <scope>NUCLEOTIDE SEQUENCE [LARGE SCALE GENOMIC DNA]</scope>
    <source>
        <strain evidence="5">VL1</strain>
    </source>
</reference>
<dbReference type="SUPFAM" id="SSF46785">
    <property type="entry name" value="Winged helix' DNA-binding domain"/>
    <property type="match status" value="1"/>
</dbReference>
<feature type="compositionally biased region" description="Basic and acidic residues" evidence="3">
    <location>
        <begin position="47"/>
        <end position="58"/>
    </location>
</feature>
<feature type="compositionally biased region" description="Low complexity" evidence="3">
    <location>
        <begin position="258"/>
        <end position="270"/>
    </location>
</feature>
<dbReference type="GO" id="GO:0003723">
    <property type="term" value="F:RNA binding"/>
    <property type="evidence" value="ECO:0007669"/>
    <property type="project" value="UniProtKB-UniRule"/>
</dbReference>
<feature type="compositionally biased region" description="Low complexity" evidence="3">
    <location>
        <begin position="216"/>
        <end position="230"/>
    </location>
</feature>
<feature type="domain" description="HTH La-type RNA-binding" evidence="4">
    <location>
        <begin position="599"/>
        <end position="691"/>
    </location>
</feature>
<feature type="compositionally biased region" description="Basic and acidic residues" evidence="3">
    <location>
        <begin position="205"/>
        <end position="214"/>
    </location>
</feature>
<dbReference type="PROSITE" id="PS50961">
    <property type="entry name" value="HTH_LA"/>
    <property type="match status" value="1"/>
</dbReference>
<accession>A0A0G4LCI3</accession>
<dbReference type="Pfam" id="PF05383">
    <property type="entry name" value="La"/>
    <property type="match status" value="1"/>
</dbReference>
<feature type="region of interest" description="Disordered" evidence="3">
    <location>
        <begin position="776"/>
        <end position="813"/>
    </location>
</feature>
<feature type="compositionally biased region" description="Basic and acidic residues" evidence="3">
    <location>
        <begin position="445"/>
        <end position="483"/>
    </location>
</feature>
<evidence type="ECO:0000313" key="6">
    <source>
        <dbReference type="Proteomes" id="UP000044602"/>
    </source>
</evidence>
<dbReference type="AlphaFoldDB" id="A0A0G4LCI3"/>
<feature type="region of interest" description="Disordered" evidence="3">
    <location>
        <begin position="1"/>
        <end position="503"/>
    </location>
</feature>
<gene>
    <name evidence="5" type="ORF">BN1708_000381</name>
</gene>
<feature type="compositionally biased region" description="Basic and acidic residues" evidence="3">
    <location>
        <begin position="245"/>
        <end position="254"/>
    </location>
</feature>
<keyword evidence="6" id="KW-1185">Reference proteome</keyword>
<feature type="compositionally biased region" description="Basic and acidic residues" evidence="3">
    <location>
        <begin position="278"/>
        <end position="291"/>
    </location>
</feature>
<feature type="compositionally biased region" description="Polar residues" evidence="3">
    <location>
        <begin position="520"/>
        <end position="540"/>
    </location>
</feature>
<dbReference type="GO" id="GO:0045727">
    <property type="term" value="P:positive regulation of translation"/>
    <property type="evidence" value="ECO:0007669"/>
    <property type="project" value="TreeGrafter"/>
</dbReference>
<dbReference type="EMBL" id="CVQH01011112">
    <property type="protein sequence ID" value="CRK19716.1"/>
    <property type="molecule type" value="Genomic_DNA"/>
</dbReference>
<dbReference type="GO" id="GO:0010494">
    <property type="term" value="C:cytoplasmic stress granule"/>
    <property type="evidence" value="ECO:0007669"/>
    <property type="project" value="TreeGrafter"/>
</dbReference>
<evidence type="ECO:0000256" key="3">
    <source>
        <dbReference type="SAM" id="MobiDB-lite"/>
    </source>
</evidence>
<feature type="compositionally biased region" description="Polar residues" evidence="3">
    <location>
        <begin position="234"/>
        <end position="244"/>
    </location>
</feature>
<evidence type="ECO:0000256" key="1">
    <source>
        <dbReference type="ARBA" id="ARBA00022884"/>
    </source>
</evidence>
<feature type="compositionally biased region" description="Polar residues" evidence="3">
    <location>
        <begin position="87"/>
        <end position="111"/>
    </location>
</feature>
<dbReference type="GO" id="GO:0005829">
    <property type="term" value="C:cytosol"/>
    <property type="evidence" value="ECO:0007669"/>
    <property type="project" value="TreeGrafter"/>
</dbReference>
<name>A0A0G4LCI3_VERLO</name>
<feature type="compositionally biased region" description="Low complexity" evidence="3">
    <location>
        <begin position="433"/>
        <end position="444"/>
    </location>
</feature>
<feature type="compositionally biased region" description="Polar residues" evidence="3">
    <location>
        <begin position="1"/>
        <end position="24"/>
    </location>
</feature>
<dbReference type="Gene3D" id="1.10.10.10">
    <property type="entry name" value="Winged helix-like DNA-binding domain superfamily/Winged helix DNA-binding domain"/>
    <property type="match status" value="1"/>
</dbReference>
<feature type="compositionally biased region" description="Basic and acidic residues" evidence="3">
    <location>
        <begin position="172"/>
        <end position="192"/>
    </location>
</feature>
<feature type="compositionally biased region" description="Basic and acidic residues" evidence="3">
    <location>
        <begin position="322"/>
        <end position="358"/>
    </location>
</feature>
<feature type="compositionally biased region" description="Polar residues" evidence="3">
    <location>
        <begin position="59"/>
        <end position="74"/>
    </location>
</feature>
<dbReference type="InterPro" id="IPR036390">
    <property type="entry name" value="WH_DNA-bd_sf"/>
</dbReference>
<feature type="compositionally biased region" description="Polar residues" evidence="3">
    <location>
        <begin position="33"/>
        <end position="45"/>
    </location>
</feature>
<evidence type="ECO:0000313" key="5">
    <source>
        <dbReference type="EMBL" id="CRK19716.1"/>
    </source>
</evidence>
<protein>
    <recommendedName>
        <fullName evidence="4">HTH La-type RNA-binding domain-containing protein</fullName>
    </recommendedName>
</protein>
<evidence type="ECO:0000256" key="2">
    <source>
        <dbReference type="PROSITE-ProRule" id="PRU00332"/>
    </source>
</evidence>
<dbReference type="STRING" id="100787.A0A0G4LCI3"/>
<dbReference type="InterPro" id="IPR045180">
    <property type="entry name" value="La_dom_prot"/>
</dbReference>